<dbReference type="GO" id="GO:0035091">
    <property type="term" value="F:phosphatidylinositol binding"/>
    <property type="evidence" value="ECO:0007669"/>
    <property type="project" value="InterPro"/>
</dbReference>
<sequence length="558" mass="64514">MYIIIIYIYLHIIFLSSTGSVPPYYREVHQALCSRTDERVSINVFQRLLNRTDLSVSVQNQITEHVDNGDGFLSKVSLYKALALIALAQQGKQPSPKLLENCIREFPKPQLGDPKDLQTLRTPPAQENPLLMSLSLANLLSKDTIKVELIPEKKGLFLKHVEYQVTSETFFIGKIFYCFFPQRFKISVYRRYSDFDVFHELLLQRYAYRMVPALPPKRVLKGVLKSTSEREFIEGRRRGLGRFLNLVARHPFFSKDELVKLFLTFNGSDIQIKLRDAFKKMGDEFMTYTYATQAKEYLPSDIQAVFTLCRELIRNIHNSFLRLRDRAERMAERSKENATDLLMFGTELSTLGCDPSPVPVLDSSKSMWADLRLSLRGFSSEFSLLSDKAAQQGRREEDDVVEKLNFFLDLLQSYRSGYKMWLTEHMLQDLCERHEKGVLHEHQKALQKYSVMKRQMMSAAVQPKEQVSVEHLESRIIQQENAIQTMELRNYFSLFCVHQESQLIFAYLPITSHILGAFVNSQVQSHQEMGQVWNNLQSKLSGLFADSNGCQSPPLTPK</sequence>
<dbReference type="CDD" id="cd07597">
    <property type="entry name" value="BAR_SNX8"/>
    <property type="match status" value="1"/>
</dbReference>
<evidence type="ECO:0000313" key="8">
    <source>
        <dbReference type="EMBL" id="KAK3512108.1"/>
    </source>
</evidence>
<feature type="chain" id="PRO_5041903813" description="PX domain-containing protein" evidence="6">
    <location>
        <begin position="20"/>
        <end position="558"/>
    </location>
</feature>
<dbReference type="Gene3D" id="1.10.238.10">
    <property type="entry name" value="EF-hand"/>
    <property type="match status" value="1"/>
</dbReference>
<evidence type="ECO:0000256" key="1">
    <source>
        <dbReference type="ARBA" id="ARBA00004287"/>
    </source>
</evidence>
<dbReference type="GO" id="GO:0006886">
    <property type="term" value="P:intracellular protein transport"/>
    <property type="evidence" value="ECO:0007669"/>
    <property type="project" value="TreeGrafter"/>
</dbReference>
<dbReference type="Gene3D" id="3.30.1520.10">
    <property type="entry name" value="Phox-like domain"/>
    <property type="match status" value="1"/>
</dbReference>
<keyword evidence="3" id="KW-0813">Transport</keyword>
<accession>A0AAE0Q326</accession>
<keyword evidence="6" id="KW-0732">Signal</keyword>
<dbReference type="CDD" id="cd06866">
    <property type="entry name" value="PX_SNX8_Mvp1p_like"/>
    <property type="match status" value="1"/>
</dbReference>
<dbReference type="GO" id="GO:0031901">
    <property type="term" value="C:early endosome membrane"/>
    <property type="evidence" value="ECO:0007669"/>
    <property type="project" value="TreeGrafter"/>
</dbReference>
<dbReference type="InterPro" id="IPR036871">
    <property type="entry name" value="PX_dom_sf"/>
</dbReference>
<feature type="domain" description="PX" evidence="7">
    <location>
        <begin position="141"/>
        <end position="269"/>
    </location>
</feature>
<dbReference type="InterPro" id="IPR011992">
    <property type="entry name" value="EF-hand-dom_pair"/>
</dbReference>
<keyword evidence="9" id="KW-1185">Reference proteome</keyword>
<dbReference type="Pfam" id="PF19566">
    <property type="entry name" value="Snx8_BAR_dom"/>
    <property type="match status" value="1"/>
</dbReference>
<protein>
    <recommendedName>
        <fullName evidence="7">PX domain-containing protein</fullName>
    </recommendedName>
</protein>
<comment type="similarity">
    <text evidence="2">Belongs to the sorting nexin family.</text>
</comment>
<keyword evidence="4" id="KW-0653">Protein transport</keyword>
<dbReference type="GO" id="GO:0005829">
    <property type="term" value="C:cytosol"/>
    <property type="evidence" value="ECO:0007669"/>
    <property type="project" value="GOC"/>
</dbReference>
<organism evidence="8 9">
    <name type="scientific">Hemibagrus guttatus</name>
    <dbReference type="NCBI Taxonomy" id="175788"/>
    <lineage>
        <taxon>Eukaryota</taxon>
        <taxon>Metazoa</taxon>
        <taxon>Chordata</taxon>
        <taxon>Craniata</taxon>
        <taxon>Vertebrata</taxon>
        <taxon>Euteleostomi</taxon>
        <taxon>Actinopterygii</taxon>
        <taxon>Neopterygii</taxon>
        <taxon>Teleostei</taxon>
        <taxon>Ostariophysi</taxon>
        <taxon>Siluriformes</taxon>
        <taxon>Bagridae</taxon>
        <taxon>Hemibagrus</taxon>
    </lineage>
</organism>
<dbReference type="SUPFAM" id="SSF47473">
    <property type="entry name" value="EF-hand"/>
    <property type="match status" value="1"/>
</dbReference>
<dbReference type="PROSITE" id="PS50195">
    <property type="entry name" value="PX"/>
    <property type="match status" value="1"/>
</dbReference>
<dbReference type="SMART" id="SM00312">
    <property type="entry name" value="PX"/>
    <property type="match status" value="1"/>
</dbReference>
<comment type="caution">
    <text evidence="8">The sequence shown here is derived from an EMBL/GenBank/DDBJ whole genome shotgun (WGS) entry which is preliminary data.</text>
</comment>
<proteinExistence type="inferred from homology"/>
<name>A0AAE0Q326_9TELE</name>
<dbReference type="PANTHER" id="PTHR46571:SF1">
    <property type="entry name" value="SORTING NEXIN-8"/>
    <property type="match status" value="1"/>
</dbReference>
<keyword evidence="5" id="KW-0472">Membrane</keyword>
<dbReference type="InterPro" id="IPR001683">
    <property type="entry name" value="PX_dom"/>
</dbReference>
<evidence type="ECO:0000256" key="6">
    <source>
        <dbReference type="SAM" id="SignalP"/>
    </source>
</evidence>
<dbReference type="PANTHER" id="PTHR46571">
    <property type="entry name" value="SORTING NEXIN-8"/>
    <property type="match status" value="1"/>
</dbReference>
<evidence type="ECO:0000256" key="3">
    <source>
        <dbReference type="ARBA" id="ARBA00022448"/>
    </source>
</evidence>
<dbReference type="AlphaFoldDB" id="A0AAE0Q326"/>
<dbReference type="GO" id="GO:0034498">
    <property type="term" value="P:early endosome to Golgi transport"/>
    <property type="evidence" value="ECO:0007669"/>
    <property type="project" value="TreeGrafter"/>
</dbReference>
<dbReference type="InterPro" id="IPR045734">
    <property type="entry name" value="Snx8_BAR_dom"/>
</dbReference>
<evidence type="ECO:0000259" key="7">
    <source>
        <dbReference type="PROSITE" id="PS50195"/>
    </source>
</evidence>
<feature type="signal peptide" evidence="6">
    <location>
        <begin position="1"/>
        <end position="19"/>
    </location>
</feature>
<comment type="subcellular location">
    <subcellularLocation>
        <location evidence="1">Membrane</location>
        <topology evidence="1">Peripheral membrane protein</topology>
        <orientation evidence="1">Cytoplasmic side</orientation>
    </subcellularLocation>
</comment>
<dbReference type="Pfam" id="PF00787">
    <property type="entry name" value="PX"/>
    <property type="match status" value="1"/>
</dbReference>
<dbReference type="Proteomes" id="UP001274896">
    <property type="component" value="Unassembled WGS sequence"/>
</dbReference>
<dbReference type="EMBL" id="JAUCMX010000024">
    <property type="protein sequence ID" value="KAK3512108.1"/>
    <property type="molecule type" value="Genomic_DNA"/>
</dbReference>
<evidence type="ECO:0000256" key="4">
    <source>
        <dbReference type="ARBA" id="ARBA00022927"/>
    </source>
</evidence>
<evidence type="ECO:0000256" key="5">
    <source>
        <dbReference type="ARBA" id="ARBA00023136"/>
    </source>
</evidence>
<gene>
    <name evidence="8" type="ORF">QTP70_030335</name>
</gene>
<dbReference type="InterPro" id="IPR028662">
    <property type="entry name" value="SNX8/Mvp1"/>
</dbReference>
<evidence type="ECO:0000256" key="2">
    <source>
        <dbReference type="ARBA" id="ARBA00010883"/>
    </source>
</evidence>
<dbReference type="SUPFAM" id="SSF64268">
    <property type="entry name" value="PX domain"/>
    <property type="match status" value="1"/>
</dbReference>
<reference evidence="8" key="1">
    <citation type="submission" date="2023-06" db="EMBL/GenBank/DDBJ databases">
        <title>Male Hemibagrus guttatus genome.</title>
        <authorList>
            <person name="Bian C."/>
        </authorList>
    </citation>
    <scope>NUCLEOTIDE SEQUENCE</scope>
    <source>
        <strain evidence="8">Male_cb2023</strain>
        <tissue evidence="8">Muscle</tissue>
    </source>
</reference>
<evidence type="ECO:0000313" key="9">
    <source>
        <dbReference type="Proteomes" id="UP001274896"/>
    </source>
</evidence>
<dbReference type="InterPro" id="IPR035704">
    <property type="entry name" value="SNX8/Mvp1_PX"/>
</dbReference>